<name>A0A1X7CT37_9HYPH</name>
<reference evidence="2" key="1">
    <citation type="submission" date="2017-04" db="EMBL/GenBank/DDBJ databases">
        <authorList>
            <person name="Varghese N."/>
            <person name="Submissions S."/>
        </authorList>
    </citation>
    <scope>NUCLEOTIDE SEQUENCE [LARGE SCALE GENOMIC DNA]</scope>
    <source>
        <strain evidence="2">B4P</strain>
    </source>
</reference>
<accession>A0A1X7CT37</accession>
<protein>
    <recommendedName>
        <fullName evidence="3">DUF2735 domain-containing protein</fullName>
    </recommendedName>
</protein>
<sequence>MTTDIRRETATIYQFPVRPRRRLENGRTASASIYEMSVSVVDDCWYHDEAVKDDAPKAADKPKPC</sequence>
<evidence type="ECO:0000313" key="2">
    <source>
        <dbReference type="Proteomes" id="UP000192903"/>
    </source>
</evidence>
<organism evidence="1 2">
    <name type="scientific">Xaviernesmea oryzae</name>
    <dbReference type="NCBI Taxonomy" id="464029"/>
    <lineage>
        <taxon>Bacteria</taxon>
        <taxon>Pseudomonadati</taxon>
        <taxon>Pseudomonadota</taxon>
        <taxon>Alphaproteobacteria</taxon>
        <taxon>Hyphomicrobiales</taxon>
        <taxon>Rhizobiaceae</taxon>
        <taxon>Rhizobium/Agrobacterium group</taxon>
        <taxon>Xaviernesmea</taxon>
    </lineage>
</organism>
<evidence type="ECO:0000313" key="1">
    <source>
        <dbReference type="EMBL" id="SMF02703.1"/>
    </source>
</evidence>
<dbReference type="Pfam" id="PF10931">
    <property type="entry name" value="DUF2735"/>
    <property type="match status" value="1"/>
</dbReference>
<evidence type="ECO:0008006" key="3">
    <source>
        <dbReference type="Google" id="ProtNLM"/>
    </source>
</evidence>
<dbReference type="RefSeq" id="WP_085419995.1">
    <property type="nucleotide sequence ID" value="NZ_FXAF01000002.1"/>
</dbReference>
<proteinExistence type="predicted"/>
<dbReference type="EMBL" id="FXAF01000002">
    <property type="protein sequence ID" value="SMF02703.1"/>
    <property type="molecule type" value="Genomic_DNA"/>
</dbReference>
<dbReference type="InterPro" id="IPR021232">
    <property type="entry name" value="DUF2735"/>
</dbReference>
<dbReference type="OrthoDB" id="8001436at2"/>
<gene>
    <name evidence="1" type="ORF">SAMN02982989_4554</name>
</gene>
<dbReference type="AlphaFoldDB" id="A0A1X7CT37"/>
<dbReference type="Proteomes" id="UP000192903">
    <property type="component" value="Unassembled WGS sequence"/>
</dbReference>
<keyword evidence="2" id="KW-1185">Reference proteome</keyword>